<evidence type="ECO:0000313" key="2">
    <source>
        <dbReference type="EMBL" id="CAD5210125.1"/>
    </source>
</evidence>
<dbReference type="AlphaFoldDB" id="A0A811K2T5"/>
<dbReference type="EMBL" id="CAJFDH010000002">
    <property type="protein sequence ID" value="CAD5210125.1"/>
    <property type="molecule type" value="Genomic_DNA"/>
</dbReference>
<dbReference type="EMBL" id="CAJFCW020000002">
    <property type="protein sequence ID" value="CAG9090716.1"/>
    <property type="molecule type" value="Genomic_DNA"/>
</dbReference>
<dbReference type="OrthoDB" id="10297869at2759"/>
<accession>A0A811K2T5</accession>
<feature type="signal peptide" evidence="1">
    <location>
        <begin position="1"/>
        <end position="20"/>
    </location>
</feature>
<keyword evidence="3" id="KW-1185">Reference proteome</keyword>
<gene>
    <name evidence="2" type="ORF">BOKJ2_LOCUS3031</name>
</gene>
<comment type="caution">
    <text evidence="2">The sequence shown here is derived from an EMBL/GenBank/DDBJ whole genome shotgun (WGS) entry which is preliminary data.</text>
</comment>
<sequence length="106" mass="12291">MVSLLQTCTIFLLLCIVVDGRFYRNIPLPRTPQRLISIEVPAEEPQVLFEPTHKVHNHLVALRPDYAIVKLAGVFKSIFDRRSDPNMINKEKADNFLRHQLRNSLN</sequence>
<dbReference type="Proteomes" id="UP000614601">
    <property type="component" value="Unassembled WGS sequence"/>
</dbReference>
<keyword evidence="1" id="KW-0732">Signal</keyword>
<reference evidence="2" key="1">
    <citation type="submission" date="2020-09" db="EMBL/GenBank/DDBJ databases">
        <authorList>
            <person name="Kikuchi T."/>
        </authorList>
    </citation>
    <scope>NUCLEOTIDE SEQUENCE</scope>
    <source>
        <strain evidence="2">SH1</strain>
    </source>
</reference>
<evidence type="ECO:0000313" key="3">
    <source>
        <dbReference type="Proteomes" id="UP000614601"/>
    </source>
</evidence>
<protein>
    <submittedName>
        <fullName evidence="2">Uncharacterized protein</fullName>
    </submittedName>
</protein>
<organism evidence="2 3">
    <name type="scientific">Bursaphelenchus okinawaensis</name>
    <dbReference type="NCBI Taxonomy" id="465554"/>
    <lineage>
        <taxon>Eukaryota</taxon>
        <taxon>Metazoa</taxon>
        <taxon>Ecdysozoa</taxon>
        <taxon>Nematoda</taxon>
        <taxon>Chromadorea</taxon>
        <taxon>Rhabditida</taxon>
        <taxon>Tylenchina</taxon>
        <taxon>Tylenchomorpha</taxon>
        <taxon>Aphelenchoidea</taxon>
        <taxon>Aphelenchoididae</taxon>
        <taxon>Bursaphelenchus</taxon>
    </lineage>
</organism>
<evidence type="ECO:0000256" key="1">
    <source>
        <dbReference type="SAM" id="SignalP"/>
    </source>
</evidence>
<dbReference type="Proteomes" id="UP000783686">
    <property type="component" value="Unassembled WGS sequence"/>
</dbReference>
<proteinExistence type="predicted"/>
<name>A0A811K2T5_9BILA</name>
<feature type="chain" id="PRO_5035681469" evidence="1">
    <location>
        <begin position="21"/>
        <end position="106"/>
    </location>
</feature>